<dbReference type="InterPro" id="IPR038469">
    <property type="entry name" value="tRNAHis_GuaTrfase_Thg1_sf"/>
</dbReference>
<evidence type="ECO:0000313" key="2">
    <source>
        <dbReference type="EMBL" id="DAE09393.1"/>
    </source>
</evidence>
<sequence>MSFNDALGTRMKEYYEAVPKTKLMRRTPVAIRIDGKSFHTFTRGFQKPFDMILMKSMQESMMYLCKNIQGCVFGYTQSDEITLILIDYQTLTTDAWFDYEVQKLCSVSASMATMAFNKFFRMSIWDEDSAWKSSLTPQSMDIQIAHNEYVAKMATAANKGAMFDARCFNIPKEEVCNLIYWRQLDATRNSIQMVGQAYFSHKQLEGKKCNDIQDMLMWQFDVNWNNYPTTCKRGTACINKDGQWVLDTEMPILKGENRDYVNQYIFVGE</sequence>
<feature type="domain" description="tRNAHis guanylyltransferase catalytic" evidence="1">
    <location>
        <begin position="10"/>
        <end position="171"/>
    </location>
</feature>
<keyword evidence="2" id="KW-0548">Nucleotidyltransferase</keyword>
<organism evidence="2">
    <name type="scientific">Siphoviridae sp. ct96x5</name>
    <dbReference type="NCBI Taxonomy" id="2825367"/>
    <lineage>
        <taxon>Viruses</taxon>
        <taxon>Duplodnaviria</taxon>
        <taxon>Heunggongvirae</taxon>
        <taxon>Uroviricota</taxon>
        <taxon>Caudoviricetes</taxon>
    </lineage>
</organism>
<dbReference type="Pfam" id="PF04446">
    <property type="entry name" value="Thg1"/>
    <property type="match status" value="1"/>
</dbReference>
<dbReference type="PANTHER" id="PTHR12729">
    <property type="entry name" value="TRNA(HIS) GUANYLYLTRANSFERASE-RELATED"/>
    <property type="match status" value="1"/>
</dbReference>
<reference evidence="2" key="1">
    <citation type="journal article" date="2021" name="Proc. Natl. Acad. Sci. U.S.A.">
        <title>A Catalog of Tens of Thousands of Viruses from Human Metagenomes Reveals Hidden Associations with Chronic Diseases.</title>
        <authorList>
            <person name="Tisza M.J."/>
            <person name="Buck C.B."/>
        </authorList>
    </citation>
    <scope>NUCLEOTIDE SEQUENCE</scope>
    <source>
        <strain evidence="2">Ct96x5</strain>
    </source>
</reference>
<dbReference type="PANTHER" id="PTHR12729:SF1">
    <property type="entry name" value="TRNAHIS GUANYLYLTRANSFERASE CATALYTIC DOMAIN-CONTAINING PROTEIN"/>
    <property type="match status" value="1"/>
</dbReference>
<proteinExistence type="predicted"/>
<dbReference type="InterPro" id="IPR007537">
    <property type="entry name" value="tRNAHis_GuaTrfase_Thg1"/>
</dbReference>
<dbReference type="GO" id="GO:0008193">
    <property type="term" value="F:tRNA guanylyltransferase activity"/>
    <property type="evidence" value="ECO:0007669"/>
    <property type="project" value="InterPro"/>
</dbReference>
<name>A0A8S5PSF7_9CAUD</name>
<protein>
    <submittedName>
        <fullName evidence="2">tRNAHis guanylyltransferase</fullName>
    </submittedName>
</protein>
<keyword evidence="2" id="KW-0808">Transferase</keyword>
<dbReference type="EMBL" id="BK015488">
    <property type="protein sequence ID" value="DAE09393.1"/>
    <property type="molecule type" value="Genomic_DNA"/>
</dbReference>
<evidence type="ECO:0000259" key="1">
    <source>
        <dbReference type="Pfam" id="PF04446"/>
    </source>
</evidence>
<dbReference type="InterPro" id="IPR024956">
    <property type="entry name" value="tRNAHis_GuaTrfase_cat"/>
</dbReference>
<accession>A0A8S5PSF7</accession>
<dbReference type="GO" id="GO:0000287">
    <property type="term" value="F:magnesium ion binding"/>
    <property type="evidence" value="ECO:0007669"/>
    <property type="project" value="InterPro"/>
</dbReference>
<dbReference type="GO" id="GO:0006400">
    <property type="term" value="P:tRNA modification"/>
    <property type="evidence" value="ECO:0007669"/>
    <property type="project" value="InterPro"/>
</dbReference>
<dbReference type="Gene3D" id="3.30.70.3000">
    <property type="match status" value="1"/>
</dbReference>